<feature type="transmembrane region" description="Helical" evidence="2">
    <location>
        <begin position="139"/>
        <end position="164"/>
    </location>
</feature>
<evidence type="ECO:0000256" key="1">
    <source>
        <dbReference type="SAM" id="MobiDB-lite"/>
    </source>
</evidence>
<evidence type="ECO:0000313" key="4">
    <source>
        <dbReference type="Proteomes" id="UP001374535"/>
    </source>
</evidence>
<dbReference type="InterPro" id="IPR001646">
    <property type="entry name" value="5peptide_repeat"/>
</dbReference>
<dbReference type="PANTHER" id="PTHR33834:SF10">
    <property type="entry name" value="SIGNALING PEPTIDE TAXIMIN 2-LIKE"/>
    <property type="match status" value="1"/>
</dbReference>
<dbReference type="InterPro" id="IPR055283">
    <property type="entry name" value="TAXIMIN_1/2"/>
</dbReference>
<keyword evidence="2" id="KW-1133">Transmembrane helix</keyword>
<dbReference type="SUPFAM" id="SSF141571">
    <property type="entry name" value="Pentapeptide repeat-like"/>
    <property type="match status" value="1"/>
</dbReference>
<sequence length="188" mass="21120">MNLNNMDLCSMNLNNVDLNSVELDNVDLGSMELDSVELNNMNLSSVDLDSVDLNNVDLYNSVIPDSLASQPDTSTNRHHNRTMPFSNDRKEERVKKVNERIIEVIGVLVTIQIAEKHTVTAEKEEREIMEGEFCECRPLGFVIGLPFALLSLVFCPVGAVIWLLGNVGVCLVKFPIRVLTWFIEKIPC</sequence>
<keyword evidence="2" id="KW-0812">Transmembrane</keyword>
<keyword evidence="2" id="KW-0472">Membrane</keyword>
<dbReference type="PANTHER" id="PTHR33834">
    <property type="entry name" value="SIGNALING PEPTIDE TAXIMIN 2"/>
    <property type="match status" value="1"/>
</dbReference>
<dbReference type="EMBL" id="CP144694">
    <property type="protein sequence ID" value="WVZ03694.1"/>
    <property type="molecule type" value="Genomic_DNA"/>
</dbReference>
<gene>
    <name evidence="3" type="ORF">V8G54_024500</name>
</gene>
<organism evidence="3 4">
    <name type="scientific">Vigna mungo</name>
    <name type="common">Black gram</name>
    <name type="synonym">Phaseolus mungo</name>
    <dbReference type="NCBI Taxonomy" id="3915"/>
    <lineage>
        <taxon>Eukaryota</taxon>
        <taxon>Viridiplantae</taxon>
        <taxon>Streptophyta</taxon>
        <taxon>Embryophyta</taxon>
        <taxon>Tracheophyta</taxon>
        <taxon>Spermatophyta</taxon>
        <taxon>Magnoliopsida</taxon>
        <taxon>eudicotyledons</taxon>
        <taxon>Gunneridae</taxon>
        <taxon>Pentapetalae</taxon>
        <taxon>rosids</taxon>
        <taxon>fabids</taxon>
        <taxon>Fabales</taxon>
        <taxon>Fabaceae</taxon>
        <taxon>Papilionoideae</taxon>
        <taxon>50 kb inversion clade</taxon>
        <taxon>NPAAA clade</taxon>
        <taxon>indigoferoid/millettioid clade</taxon>
        <taxon>Phaseoleae</taxon>
        <taxon>Vigna</taxon>
    </lineage>
</organism>
<proteinExistence type="predicted"/>
<name>A0AAQ3RT97_VIGMU</name>
<dbReference type="AlphaFoldDB" id="A0AAQ3RT97"/>
<dbReference type="Gene3D" id="2.160.20.80">
    <property type="entry name" value="E3 ubiquitin-protein ligase SopA"/>
    <property type="match status" value="1"/>
</dbReference>
<evidence type="ECO:0008006" key="5">
    <source>
        <dbReference type="Google" id="ProtNLM"/>
    </source>
</evidence>
<protein>
    <recommendedName>
        <fullName evidence="5">Pentapeptide repeat-containing protein</fullName>
    </recommendedName>
</protein>
<accession>A0AAQ3RT97</accession>
<dbReference type="Pfam" id="PF00805">
    <property type="entry name" value="Pentapeptide"/>
    <property type="match status" value="1"/>
</dbReference>
<reference evidence="3 4" key="1">
    <citation type="journal article" date="2023" name="Life. Sci Alliance">
        <title>Evolutionary insights into 3D genome organization and epigenetic landscape of Vigna mungo.</title>
        <authorList>
            <person name="Junaid A."/>
            <person name="Singh B."/>
            <person name="Bhatia S."/>
        </authorList>
    </citation>
    <scope>NUCLEOTIDE SEQUENCE [LARGE SCALE GENOMIC DNA]</scope>
    <source>
        <strain evidence="3">Urdbean</strain>
    </source>
</reference>
<dbReference type="Proteomes" id="UP001374535">
    <property type="component" value="Chromosome 7"/>
</dbReference>
<feature type="region of interest" description="Disordered" evidence="1">
    <location>
        <begin position="67"/>
        <end position="89"/>
    </location>
</feature>
<evidence type="ECO:0000256" key="2">
    <source>
        <dbReference type="SAM" id="Phobius"/>
    </source>
</evidence>
<evidence type="ECO:0000313" key="3">
    <source>
        <dbReference type="EMBL" id="WVZ03694.1"/>
    </source>
</evidence>
<keyword evidence="4" id="KW-1185">Reference proteome</keyword>